<feature type="compositionally biased region" description="Polar residues" evidence="18">
    <location>
        <begin position="1"/>
        <end position="12"/>
    </location>
</feature>
<evidence type="ECO:0000256" key="3">
    <source>
        <dbReference type="ARBA" id="ARBA00009510"/>
    </source>
</evidence>
<dbReference type="InterPro" id="IPR009060">
    <property type="entry name" value="UBA-like_sf"/>
</dbReference>
<sequence>MCASSSTSSPIHQNPVAPGPHEPSPASPNPWTARQLRASQLKYATGAKPTPSVVVSEPDSAASDNATGSNGHRTEYCDDNTRDNVPFLPDCDPNNRRTSAIGRRRLRVSPDPDFTEDTGSSSPSSRKATNKPRSLHFVHRLHVVSRDPQTLLTETLRVLDKNHITYTFRTDYCLLCSNIPQPANSSSMADETRAQEDRDYLITQESNSTTAFKWEAEIFRLGKLNRYGVRFKRIAGDSANFRTMERSVHKMNIIAPQSFERSIYEQWRMSVNTPIDVPLKYSGLCELAVHRLPKFGSRVVYPEGFPNAKNILELLTLEKHTWTLVAALYGDRVESELKGWVDTSAADFMAVRHSEREIAKLLYERDSSLREAQMLVDWLERRVREHIAEVAERYECLFNQTATWENTAHALSFLSASELKSRNLPTVLHPDATHCTGTQWHPKDQTTNDRYLNYLFLCIRGGDLQRAQRLCMQRGEFWRAVSLEGWRLFHCSRLTPNSPPYTDFGDMEVTEGDIWQLNNKWSHTRVAKVEAPVSPEPEEIVGNVNRILYKSVAWWNAENSTLPPYERAIYAALSGNLGVLTRTLPASWVDLTWAHFRALVESRVDFKLRSLLHTGPRADTLALTGKTQPLWPVDGGLTLPDVAWAPKDWTAADAFSKVESCLGWSALSYLQASSSVELDAIRRSALGDFLWDDGAQVPSTVAPGEKGMTGEPSLSVLLYCILYATQQTVVTRDYDPYLKAVACVMPRLVQAATGYSNADESLTLRPPFALRTSSTKNPIVCQALRFLAHFILFLRSVEPDIPDEPCAQIIKAYLSILMTDHRIELIANYTATLPTSAVRLEWYSSYLSGIIDSTERERCLKLAAQAGFDVQCLTRAVVRLLREQHMLVPYDDTTPPNDQKTADDRLITIEKMGIAALLQEDQVENLSEVNRMRLSSLDWLFYDPRQRGEALILVNSFLRTFIAMNSLKAAQKVLSLPVLTRTHNPPYWLFDPFVGIQQALVLLKLPSGTLERAKIICEDCGSPSWLVNTIREHECLLLYLESQEAFADWFKQAHENRPPPPTGPAAPRSLTERVQAEESKRAYEDRLERWRHELQLDTEVAAEKLLALLTYPAPGWLVDLPSKSEDNVPVIREDNITNSLHRDGKEIEQPNEAGDARSPSDYWSAQSPCQIMEGLSGSPESRRMQMNVLRECRLPDSMFLLVQLYQTVGMHQKCVELSNLIASEKYGLYKLFSDVRLRMFLGHVNDSIEHLVASTGDPAGYSLELAGTTGYTGRANYFGMKSFSEQLKKVDNGNRQELLTLLLDSDLREFGVPWIADHKKQEQLDAGGRIVQVVRCRNIAIPLADEDHTNVTGPYTGPRLLRLALTDGRSTVAALDVDNNERLSMNTPPGTKLRLMGTVPLCLGFLILQKQHVQVLGGNVMNLIKEWTMTKLAKDCEGRLRTGAPPFVPFGSREAADLVKSECGFLSSLNVMRNPEGGYDSFKTASKSTAAEKENEFDAGFMERRKDIIAEVQQTKFKNSSAADSIKKPASMRFQTGGSKFADLQAEKTQAYDEALAQLVSLNYPMPLAASALKLHKGDYKAALDYLLAKQISSTNLNGRGAGLRSTRRRGGRSSRGGISGPDEEDDPRFDPATAAAAGLPRHSAGLTRLSDLLPVTVATHVNTTAPSASNSRPSVSGHTPICLPVGCPILAQNMAGEYEEAQLIGHITSPGASASGDKVVLVVYTRRSNNGPQDEQEELVPLSLIRTLNSEKVSLDMVPPAPPHRARSYNPSTISSEAPSYNPHFADSQSGQFDGNPSRGRFVRPRGRSTATGRGGRPRRFGGGRGGRPPY</sequence>
<evidence type="ECO:0000256" key="12">
    <source>
        <dbReference type="ARBA" id="ARBA00022927"/>
    </source>
</evidence>
<feature type="compositionally biased region" description="Basic and acidic residues" evidence="18">
    <location>
        <begin position="72"/>
        <end position="82"/>
    </location>
</feature>
<keyword evidence="15" id="KW-0539">Nucleus</keyword>
<reference evidence="21 22" key="1">
    <citation type="submission" date="2015-03" db="EMBL/GenBank/DDBJ databases">
        <title>Draft genome of the nematode, Opisthorchis viverrini.</title>
        <authorList>
            <person name="Mitreva M."/>
        </authorList>
    </citation>
    <scope>NUCLEOTIDE SEQUENCE [LARGE SCALE GENOMIC DNA]</scope>
    <source>
        <strain evidence="21">Khon Kaen</strain>
    </source>
</reference>
<keyword evidence="6" id="KW-0723">Serine/threonine-protein kinase</keyword>
<evidence type="ECO:0000256" key="11">
    <source>
        <dbReference type="ARBA" id="ARBA00022840"/>
    </source>
</evidence>
<comment type="similarity">
    <text evidence="2">Belongs to the protein kinase superfamily. CAMK Ser/Thr protein kinase family. SNF1 subfamily.</text>
</comment>
<comment type="catalytic activity">
    <reaction evidence="17">
        <text>L-seryl-[protein] + ATP = O-phospho-L-seryl-[protein] + ADP + H(+)</text>
        <dbReference type="Rhea" id="RHEA:17989"/>
        <dbReference type="Rhea" id="RHEA-COMP:9863"/>
        <dbReference type="Rhea" id="RHEA-COMP:11604"/>
        <dbReference type="ChEBI" id="CHEBI:15378"/>
        <dbReference type="ChEBI" id="CHEBI:29999"/>
        <dbReference type="ChEBI" id="CHEBI:30616"/>
        <dbReference type="ChEBI" id="CHEBI:83421"/>
        <dbReference type="ChEBI" id="CHEBI:456216"/>
        <dbReference type="EC" id="2.7.11.1"/>
    </reaction>
</comment>
<comment type="similarity">
    <text evidence="3">Belongs to the nucleoporin Nup84/Nup107 family.</text>
</comment>
<evidence type="ECO:0000256" key="6">
    <source>
        <dbReference type="ARBA" id="ARBA00022527"/>
    </source>
</evidence>
<dbReference type="Proteomes" id="UP000243686">
    <property type="component" value="Unassembled WGS sequence"/>
</dbReference>
<evidence type="ECO:0000256" key="2">
    <source>
        <dbReference type="ARBA" id="ARBA00006234"/>
    </source>
</evidence>
<gene>
    <name evidence="21" type="ORF">X801_09998</name>
</gene>
<evidence type="ECO:0000256" key="17">
    <source>
        <dbReference type="ARBA" id="ARBA00048679"/>
    </source>
</evidence>
<evidence type="ECO:0000256" key="16">
    <source>
        <dbReference type="ARBA" id="ARBA00047899"/>
    </source>
</evidence>
<evidence type="ECO:0000256" key="18">
    <source>
        <dbReference type="SAM" id="MobiDB-lite"/>
    </source>
</evidence>
<keyword evidence="22" id="KW-1185">Reference proteome</keyword>
<keyword evidence="8" id="KW-0547">Nucleotide-binding</keyword>
<evidence type="ECO:0000259" key="19">
    <source>
        <dbReference type="PROSITE" id="PS50030"/>
    </source>
</evidence>
<dbReference type="InterPro" id="IPR042470">
    <property type="entry name" value="RMI1_N_C_sf"/>
</dbReference>
<feature type="compositionally biased region" description="Polar residues" evidence="18">
    <location>
        <begin position="62"/>
        <end position="71"/>
    </location>
</feature>
<evidence type="ECO:0000256" key="14">
    <source>
        <dbReference type="ARBA" id="ARBA00023132"/>
    </source>
</evidence>
<dbReference type="Gene3D" id="1.10.3450.20">
    <property type="match status" value="1"/>
</dbReference>
<dbReference type="GO" id="GO:0005524">
    <property type="term" value="F:ATP binding"/>
    <property type="evidence" value="ECO:0007669"/>
    <property type="project" value="UniProtKB-KW"/>
</dbReference>
<evidence type="ECO:0000256" key="13">
    <source>
        <dbReference type="ARBA" id="ARBA00023010"/>
    </source>
</evidence>
<keyword evidence="13" id="KW-0811">Translocation</keyword>
<dbReference type="GO" id="GO:0004674">
    <property type="term" value="F:protein serine/threonine kinase activity"/>
    <property type="evidence" value="ECO:0007669"/>
    <property type="project" value="UniProtKB-KW"/>
</dbReference>
<dbReference type="InterPro" id="IPR028375">
    <property type="entry name" value="KA1/Ssp2_C"/>
</dbReference>
<dbReference type="SUPFAM" id="SSF46934">
    <property type="entry name" value="UBA-like"/>
    <property type="match status" value="1"/>
</dbReference>
<feature type="region of interest" description="Disordered" evidence="18">
    <location>
        <begin position="1756"/>
        <end position="1832"/>
    </location>
</feature>
<keyword evidence="10" id="KW-0509">mRNA transport</keyword>
<feature type="compositionally biased region" description="Polar residues" evidence="18">
    <location>
        <begin position="117"/>
        <end position="127"/>
    </location>
</feature>
<dbReference type="PROSITE" id="PS50032">
    <property type="entry name" value="KA1"/>
    <property type="match status" value="1"/>
</dbReference>
<dbReference type="Gene3D" id="2.40.50.770">
    <property type="entry name" value="RecQ-mediated genome instability protein Rmi1, C-terminal domain"/>
    <property type="match status" value="1"/>
</dbReference>
<dbReference type="SMART" id="SM01161">
    <property type="entry name" value="DUF1767"/>
    <property type="match status" value="1"/>
</dbReference>
<dbReference type="GO" id="GO:0000973">
    <property type="term" value="P:post-transcriptional tethering of RNA polymerase II gene DNA at nuclear periphery"/>
    <property type="evidence" value="ECO:0007669"/>
    <property type="project" value="TreeGrafter"/>
</dbReference>
<keyword evidence="11" id="KW-0067">ATP-binding</keyword>
<keyword evidence="9" id="KW-0418">Kinase</keyword>
<dbReference type="GO" id="GO:0006406">
    <property type="term" value="P:mRNA export from nucleus"/>
    <property type="evidence" value="ECO:0007669"/>
    <property type="project" value="TreeGrafter"/>
</dbReference>
<dbReference type="InterPro" id="IPR015940">
    <property type="entry name" value="UBA"/>
</dbReference>
<evidence type="ECO:0000256" key="7">
    <source>
        <dbReference type="ARBA" id="ARBA00022679"/>
    </source>
</evidence>
<dbReference type="GO" id="GO:0006606">
    <property type="term" value="P:protein import into nucleus"/>
    <property type="evidence" value="ECO:0007669"/>
    <property type="project" value="TreeGrafter"/>
</dbReference>
<dbReference type="SUPFAM" id="SSF103243">
    <property type="entry name" value="KA1-like"/>
    <property type="match status" value="1"/>
</dbReference>
<protein>
    <recommendedName>
        <fullName evidence="4">non-specific serine/threonine protein kinase</fullName>
        <ecNumber evidence="4">2.7.11.1</ecNumber>
    </recommendedName>
</protein>
<feature type="compositionally biased region" description="Pro residues" evidence="18">
    <location>
        <begin position="17"/>
        <end position="28"/>
    </location>
</feature>
<evidence type="ECO:0000256" key="15">
    <source>
        <dbReference type="ARBA" id="ARBA00023242"/>
    </source>
</evidence>
<organism evidence="21 22">
    <name type="scientific">Opisthorchis viverrini</name>
    <name type="common">Southeast Asian liver fluke</name>
    <dbReference type="NCBI Taxonomy" id="6198"/>
    <lineage>
        <taxon>Eukaryota</taxon>
        <taxon>Metazoa</taxon>
        <taxon>Spiralia</taxon>
        <taxon>Lophotrochozoa</taxon>
        <taxon>Platyhelminthes</taxon>
        <taxon>Trematoda</taxon>
        <taxon>Digenea</taxon>
        <taxon>Opisthorchiida</taxon>
        <taxon>Opisthorchiata</taxon>
        <taxon>Opisthorchiidae</taxon>
        <taxon>Opisthorchis</taxon>
    </lineage>
</organism>
<keyword evidence="5" id="KW-0813">Transport</keyword>
<dbReference type="GO" id="GO:0031080">
    <property type="term" value="C:nuclear pore outer ring"/>
    <property type="evidence" value="ECO:0007669"/>
    <property type="project" value="TreeGrafter"/>
</dbReference>
<dbReference type="PANTHER" id="PTHR13003">
    <property type="entry name" value="NUP107-RELATED"/>
    <property type="match status" value="1"/>
</dbReference>
<evidence type="ECO:0000256" key="9">
    <source>
        <dbReference type="ARBA" id="ARBA00022777"/>
    </source>
</evidence>
<keyword evidence="7" id="KW-0808">Transferase</keyword>
<evidence type="ECO:0000256" key="5">
    <source>
        <dbReference type="ARBA" id="ARBA00022448"/>
    </source>
</evidence>
<dbReference type="InterPro" id="IPR001772">
    <property type="entry name" value="KA1_dom"/>
</dbReference>
<feature type="region of interest" description="Disordered" evidence="18">
    <location>
        <begin position="1053"/>
        <end position="1077"/>
    </location>
</feature>
<feature type="compositionally biased region" description="Polar residues" evidence="18">
    <location>
        <begin position="1770"/>
        <end position="1780"/>
    </location>
</feature>
<keyword evidence="12" id="KW-0653">Protein transport</keyword>
<feature type="domain" description="UBA" evidence="19">
    <location>
        <begin position="1550"/>
        <end position="1590"/>
    </location>
</feature>
<dbReference type="Pfam" id="PF02149">
    <property type="entry name" value="KA1"/>
    <property type="match status" value="1"/>
</dbReference>
<evidence type="ECO:0000259" key="20">
    <source>
        <dbReference type="PROSITE" id="PS50032"/>
    </source>
</evidence>
<comment type="subcellular location">
    <subcellularLocation>
        <location evidence="1">Nucleus</location>
        <location evidence="1">Nuclear pore complex</location>
    </subcellularLocation>
</comment>
<keyword evidence="14" id="KW-0906">Nuclear pore complex</keyword>
<dbReference type="EC" id="2.7.11.1" evidence="4"/>
<evidence type="ECO:0000313" key="22">
    <source>
        <dbReference type="Proteomes" id="UP000243686"/>
    </source>
</evidence>
<name>A0A1S8WIY0_OPIVI</name>
<dbReference type="Gene3D" id="3.30.310.80">
    <property type="entry name" value="Kinase associated domain 1, KA1"/>
    <property type="match status" value="1"/>
</dbReference>
<dbReference type="GO" id="GO:0017056">
    <property type="term" value="F:structural constituent of nuclear pore"/>
    <property type="evidence" value="ECO:0007669"/>
    <property type="project" value="InterPro"/>
</dbReference>
<proteinExistence type="inferred from homology"/>
<feature type="region of interest" description="Disordered" evidence="18">
    <location>
        <begin position="1"/>
        <end position="133"/>
    </location>
</feature>
<dbReference type="InterPro" id="IPR013894">
    <property type="entry name" value="RMI1_OB"/>
</dbReference>
<accession>A0A1S8WIY0</accession>
<dbReference type="Pfam" id="PF08585">
    <property type="entry name" value="RMI1_N_C"/>
    <property type="match status" value="1"/>
</dbReference>
<comment type="catalytic activity">
    <reaction evidence="16">
        <text>L-threonyl-[protein] + ATP = O-phospho-L-threonyl-[protein] + ADP + H(+)</text>
        <dbReference type="Rhea" id="RHEA:46608"/>
        <dbReference type="Rhea" id="RHEA-COMP:11060"/>
        <dbReference type="Rhea" id="RHEA-COMP:11605"/>
        <dbReference type="ChEBI" id="CHEBI:15378"/>
        <dbReference type="ChEBI" id="CHEBI:30013"/>
        <dbReference type="ChEBI" id="CHEBI:30616"/>
        <dbReference type="ChEBI" id="CHEBI:61977"/>
        <dbReference type="ChEBI" id="CHEBI:456216"/>
        <dbReference type="EC" id="2.7.11.1"/>
    </reaction>
</comment>
<dbReference type="Pfam" id="PF04121">
    <property type="entry name" value="Nup84_Nup100"/>
    <property type="match status" value="2"/>
</dbReference>
<evidence type="ECO:0000256" key="1">
    <source>
        <dbReference type="ARBA" id="ARBA00004567"/>
    </source>
</evidence>
<evidence type="ECO:0000256" key="10">
    <source>
        <dbReference type="ARBA" id="ARBA00022816"/>
    </source>
</evidence>
<dbReference type="Gene3D" id="1.20.190.50">
    <property type="match status" value="1"/>
</dbReference>
<evidence type="ECO:0000313" key="21">
    <source>
        <dbReference type="EMBL" id="OON14213.1"/>
    </source>
</evidence>
<evidence type="ECO:0000256" key="8">
    <source>
        <dbReference type="ARBA" id="ARBA00022741"/>
    </source>
</evidence>
<dbReference type="PROSITE" id="PS50030">
    <property type="entry name" value="UBA"/>
    <property type="match status" value="1"/>
</dbReference>
<dbReference type="InterPro" id="IPR007252">
    <property type="entry name" value="Nup84/Nup107"/>
</dbReference>
<evidence type="ECO:0000256" key="4">
    <source>
        <dbReference type="ARBA" id="ARBA00012513"/>
    </source>
</evidence>
<feature type="domain" description="KA1" evidence="20">
    <location>
        <begin position="205"/>
        <end position="254"/>
    </location>
</feature>
<dbReference type="PANTHER" id="PTHR13003:SF2">
    <property type="entry name" value="NUCLEAR PORE COMPLEX PROTEIN NUP107"/>
    <property type="match status" value="1"/>
</dbReference>
<feature type="region of interest" description="Disordered" evidence="18">
    <location>
        <begin position="1598"/>
        <end position="1634"/>
    </location>
</feature>
<dbReference type="EMBL" id="KV906802">
    <property type="protein sequence ID" value="OON14213.1"/>
    <property type="molecule type" value="Genomic_DNA"/>
</dbReference>